<gene>
    <name evidence="2" type="ORF">Pla110_20200</name>
</gene>
<evidence type="ECO:0000313" key="3">
    <source>
        <dbReference type="Proteomes" id="UP000317178"/>
    </source>
</evidence>
<keyword evidence="1" id="KW-0472">Membrane</keyword>
<dbReference type="RefSeq" id="WP_144995566.1">
    <property type="nucleotide sequence ID" value="NZ_CP036281.1"/>
</dbReference>
<feature type="transmembrane region" description="Helical" evidence="1">
    <location>
        <begin position="20"/>
        <end position="42"/>
    </location>
</feature>
<evidence type="ECO:0000256" key="1">
    <source>
        <dbReference type="SAM" id="Phobius"/>
    </source>
</evidence>
<dbReference type="Proteomes" id="UP000317178">
    <property type="component" value="Chromosome"/>
</dbReference>
<dbReference type="EMBL" id="CP036281">
    <property type="protein sequence ID" value="QDU80293.1"/>
    <property type="molecule type" value="Genomic_DNA"/>
</dbReference>
<keyword evidence="1" id="KW-0812">Transmembrane</keyword>
<organism evidence="2 3">
    <name type="scientific">Polystyrenella longa</name>
    <dbReference type="NCBI Taxonomy" id="2528007"/>
    <lineage>
        <taxon>Bacteria</taxon>
        <taxon>Pseudomonadati</taxon>
        <taxon>Planctomycetota</taxon>
        <taxon>Planctomycetia</taxon>
        <taxon>Planctomycetales</taxon>
        <taxon>Planctomycetaceae</taxon>
        <taxon>Polystyrenella</taxon>
    </lineage>
</organism>
<dbReference type="KEGG" id="plon:Pla110_20200"/>
<name>A0A518CM73_9PLAN</name>
<protein>
    <submittedName>
        <fullName evidence="2">Uncharacterized protein</fullName>
    </submittedName>
</protein>
<proteinExistence type="predicted"/>
<reference evidence="2 3" key="1">
    <citation type="submission" date="2019-02" db="EMBL/GenBank/DDBJ databases">
        <title>Deep-cultivation of Planctomycetes and their phenomic and genomic characterization uncovers novel biology.</title>
        <authorList>
            <person name="Wiegand S."/>
            <person name="Jogler M."/>
            <person name="Boedeker C."/>
            <person name="Pinto D."/>
            <person name="Vollmers J."/>
            <person name="Rivas-Marin E."/>
            <person name="Kohn T."/>
            <person name="Peeters S.H."/>
            <person name="Heuer A."/>
            <person name="Rast P."/>
            <person name="Oberbeckmann S."/>
            <person name="Bunk B."/>
            <person name="Jeske O."/>
            <person name="Meyerdierks A."/>
            <person name="Storesund J.E."/>
            <person name="Kallscheuer N."/>
            <person name="Luecker S."/>
            <person name="Lage O.M."/>
            <person name="Pohl T."/>
            <person name="Merkel B.J."/>
            <person name="Hornburger P."/>
            <person name="Mueller R.-W."/>
            <person name="Bruemmer F."/>
            <person name="Labrenz M."/>
            <person name="Spormann A.M."/>
            <person name="Op den Camp H."/>
            <person name="Overmann J."/>
            <person name="Amann R."/>
            <person name="Jetten M.S.M."/>
            <person name="Mascher T."/>
            <person name="Medema M.H."/>
            <person name="Devos D.P."/>
            <person name="Kaster A.-K."/>
            <person name="Ovreas L."/>
            <person name="Rohde M."/>
            <person name="Galperin M.Y."/>
            <person name="Jogler C."/>
        </authorList>
    </citation>
    <scope>NUCLEOTIDE SEQUENCE [LARGE SCALE GENOMIC DNA]</scope>
    <source>
        <strain evidence="2 3">Pla110</strain>
    </source>
</reference>
<keyword evidence="3" id="KW-1185">Reference proteome</keyword>
<accession>A0A518CM73</accession>
<dbReference type="OrthoDB" id="9975874at2"/>
<sequence length="172" mass="19451">MPAEAPINESAQPGRSKAYFLFAFWVTLIWLIGFSLLVLFTANPVTLNWQQLQRAQTVVEAEVIDKEQGLVQLKRFWKYDPQITAGEQFAVSNLPSSRVENGASYLIPLVLLEPGSGDVPDTYEIPLTQEQLIQLKMEQTEPEPIFYPYKEEAVVQLEQLLTENGDRAPPTN</sequence>
<evidence type="ECO:0000313" key="2">
    <source>
        <dbReference type="EMBL" id="QDU80293.1"/>
    </source>
</evidence>
<dbReference type="AlphaFoldDB" id="A0A518CM73"/>
<keyword evidence="1" id="KW-1133">Transmembrane helix</keyword>